<dbReference type="PANTHER" id="PTHR47844:SF1">
    <property type="entry name" value="EXOSTOSIN-LIKE 2"/>
    <property type="match status" value="1"/>
</dbReference>
<organism evidence="10 11">
    <name type="scientific">Pyrenophora tritici-repentis</name>
    <dbReference type="NCBI Taxonomy" id="45151"/>
    <lineage>
        <taxon>Eukaryota</taxon>
        <taxon>Fungi</taxon>
        <taxon>Dikarya</taxon>
        <taxon>Ascomycota</taxon>
        <taxon>Pezizomycotina</taxon>
        <taxon>Dothideomycetes</taxon>
        <taxon>Pleosporomycetidae</taxon>
        <taxon>Pleosporales</taxon>
        <taxon>Pleosporineae</taxon>
        <taxon>Pleosporaceae</taxon>
        <taxon>Pyrenophora</taxon>
    </lineage>
</organism>
<dbReference type="EMBL" id="NRDI02000024">
    <property type="protein sequence ID" value="KAI1508731.1"/>
    <property type="molecule type" value="Genomic_DNA"/>
</dbReference>
<evidence type="ECO:0000256" key="4">
    <source>
        <dbReference type="ARBA" id="ARBA00022692"/>
    </source>
</evidence>
<name>A0A2W1E4W2_9PLEO</name>
<dbReference type="AlphaFoldDB" id="A0A2W1E4W2"/>
<feature type="transmembrane region" description="Helical" evidence="8">
    <location>
        <begin position="265"/>
        <end position="285"/>
    </location>
</feature>
<sequence>MAPEEFQTEIKYTSAANVMNKRYQAVAGWNMADTPIVVNLDDTAIMESSECLKVAIRAFSDPRVGLIATTKWVERVEGNSFVAGFWNMIGNLYLTRHTFEIIASFFMDGGFFVASGRFNLIRRIIVQDERFQKEFLDEYLWQGFFKRLVWLGKRSSGFQSFFDMLCKKFECITLRGIGPVQADDDNFISRWVINEGWNVAVESSPEARIITRLGGMDLESSKLLPAKFLDQCHRWSRTTLRQNPEALLSDLTIWMKWPITTWMTYIPWLYNTALAWDFAIIWTFTRTTVYTQSSHRVGLLTILILSIWGTKLIKVILWYWYHPQDLRYILFHVAFSYFHSLIKFYTMATVGDLSWSGRKNAGQSKLDTKKEG</sequence>
<dbReference type="OMA" id="MAYFCDG"/>
<proteinExistence type="predicted"/>
<comment type="caution">
    <text evidence="10">The sequence shown here is derived from an EMBL/GenBank/DDBJ whole genome shotgun (WGS) entry which is preliminary data.</text>
</comment>
<dbReference type="InterPro" id="IPR052427">
    <property type="entry name" value="Glycosyltrans_GT2/GT47"/>
</dbReference>
<reference evidence="10" key="3">
    <citation type="journal article" date="2022" name="bioRxiv">
        <title>A global pangenome for the wheat fungal pathogen Pyrenophora tritici-repentis and prediction of effector protein structural homology.</title>
        <authorList>
            <person name="Moolhuijzen P."/>
            <person name="See P.T."/>
            <person name="Shi G."/>
            <person name="Powell H.R."/>
            <person name="Cockram J."/>
            <person name="Jorgensen L.N."/>
            <person name="Benslimane H."/>
            <person name="Strelkov S.E."/>
            <person name="Turner J."/>
            <person name="Liu Z."/>
            <person name="Moffat C.S."/>
        </authorList>
    </citation>
    <scope>NUCLEOTIDE SEQUENCE</scope>
    <source>
        <strain evidence="10">86-124</strain>
    </source>
</reference>
<reference evidence="11" key="4">
    <citation type="journal article" date="2022" name="Microb. Genom.">
        <title>A global pangenome for the wheat fungal pathogen Pyrenophora tritici-repentis and prediction of effector protein structural homology.</title>
        <authorList>
            <person name="Moolhuijzen P.M."/>
            <person name="See P.T."/>
            <person name="Shi G."/>
            <person name="Powell H.R."/>
            <person name="Cockram J."/>
            <person name="Jorgensen L.N."/>
            <person name="Benslimane H."/>
            <person name="Strelkov S.E."/>
            <person name="Turner J."/>
            <person name="Liu Z."/>
            <person name="Moffat C.S."/>
        </authorList>
    </citation>
    <scope>NUCLEOTIDE SEQUENCE [LARGE SCALE GENOMIC DNA]</scope>
</reference>
<dbReference type="GO" id="GO:0016757">
    <property type="term" value="F:glycosyltransferase activity"/>
    <property type="evidence" value="ECO:0007669"/>
    <property type="project" value="UniProtKB-KW"/>
</dbReference>
<reference evidence="10" key="2">
    <citation type="submission" date="2021-05" db="EMBL/GenBank/DDBJ databases">
        <authorList>
            <person name="Moolhuijzen P.M."/>
            <person name="Moffat C.S."/>
        </authorList>
    </citation>
    <scope>NUCLEOTIDE SEQUENCE</scope>
    <source>
        <strain evidence="10">86-124</strain>
    </source>
</reference>
<comment type="subcellular location">
    <subcellularLocation>
        <location evidence="1">Membrane</location>
    </subcellularLocation>
</comment>
<dbReference type="EMBL" id="NQIK02000010">
    <property type="protein sequence ID" value="KAF7564882.1"/>
    <property type="molecule type" value="Genomic_DNA"/>
</dbReference>
<dbReference type="Proteomes" id="UP000245464">
    <property type="component" value="Chromosome 10"/>
</dbReference>
<keyword evidence="3 9" id="KW-0808">Transferase</keyword>
<dbReference type="OrthoDB" id="2849215at2759"/>
<keyword evidence="11" id="KW-1185">Reference proteome</keyword>
<evidence type="ECO:0000256" key="6">
    <source>
        <dbReference type="ARBA" id="ARBA00023136"/>
    </source>
</evidence>
<dbReference type="SUPFAM" id="SSF53448">
    <property type="entry name" value="Nucleotide-diphospho-sugar transferases"/>
    <property type="match status" value="1"/>
</dbReference>
<evidence type="ECO:0000256" key="3">
    <source>
        <dbReference type="ARBA" id="ARBA00022679"/>
    </source>
</evidence>
<dbReference type="Proteomes" id="UP000249757">
    <property type="component" value="Unassembled WGS sequence"/>
</dbReference>
<feature type="transmembrane region" description="Helical" evidence="8">
    <location>
        <begin position="326"/>
        <end position="345"/>
    </location>
</feature>
<evidence type="ECO:0000256" key="5">
    <source>
        <dbReference type="ARBA" id="ARBA00022989"/>
    </source>
</evidence>
<gene>
    <name evidence="10" type="ORF">Ptr86124_012360</name>
    <name evidence="9" type="ORF">PtrM4_043160</name>
</gene>
<keyword evidence="6 8" id="KW-0472">Membrane</keyword>
<evidence type="ECO:0000256" key="7">
    <source>
        <dbReference type="ARBA" id="ARBA00023180"/>
    </source>
</evidence>
<reference evidence="9" key="1">
    <citation type="journal article" date="2018" name="BMC Genomics">
        <title>Comparative genomics of the wheat fungal pathogen Pyrenophora tritici-repentis reveals chromosomal variations and genome plasticity.</title>
        <authorList>
            <person name="Moolhuijzen P."/>
            <person name="See P.T."/>
            <person name="Hane J.K."/>
            <person name="Shi G."/>
            <person name="Liu Z."/>
            <person name="Oliver R.P."/>
            <person name="Moffat C.S."/>
        </authorList>
    </citation>
    <scope>NUCLEOTIDE SEQUENCE [LARGE SCALE GENOMIC DNA]</scope>
    <source>
        <strain evidence="9">M4</strain>
    </source>
</reference>
<dbReference type="Pfam" id="PF13641">
    <property type="entry name" value="Glyco_tranf_2_3"/>
    <property type="match status" value="1"/>
</dbReference>
<evidence type="ECO:0000313" key="9">
    <source>
        <dbReference type="EMBL" id="KAF7564882.1"/>
    </source>
</evidence>
<feature type="transmembrane region" description="Helical" evidence="8">
    <location>
        <begin position="297"/>
        <end position="320"/>
    </location>
</feature>
<evidence type="ECO:0000256" key="2">
    <source>
        <dbReference type="ARBA" id="ARBA00022676"/>
    </source>
</evidence>
<keyword evidence="7" id="KW-0325">Glycoprotein</keyword>
<dbReference type="InterPro" id="IPR029044">
    <property type="entry name" value="Nucleotide-diphossugar_trans"/>
</dbReference>
<evidence type="ECO:0000313" key="11">
    <source>
        <dbReference type="Proteomes" id="UP000249757"/>
    </source>
</evidence>
<dbReference type="GO" id="GO:0016020">
    <property type="term" value="C:membrane"/>
    <property type="evidence" value="ECO:0007669"/>
    <property type="project" value="UniProtKB-SubCell"/>
</dbReference>
<keyword evidence="2" id="KW-0328">Glycosyltransferase</keyword>
<keyword evidence="5 8" id="KW-1133">Transmembrane helix</keyword>
<accession>A0A2W1E4W2</accession>
<evidence type="ECO:0000256" key="1">
    <source>
        <dbReference type="ARBA" id="ARBA00004370"/>
    </source>
</evidence>
<protein>
    <submittedName>
        <fullName evidence="10">Glycosyltransferase family 2 protein</fullName>
    </submittedName>
</protein>
<evidence type="ECO:0000313" key="10">
    <source>
        <dbReference type="EMBL" id="KAI1508731.1"/>
    </source>
</evidence>
<evidence type="ECO:0000256" key="8">
    <source>
        <dbReference type="SAM" id="Phobius"/>
    </source>
</evidence>
<keyword evidence="4 8" id="KW-0812">Transmembrane</keyword>
<dbReference type="PANTHER" id="PTHR47844">
    <property type="entry name" value="SYNTHASE CPS1, PUTATIVE (AFU_ORTHOLOGUE AFUA_7G02500)-RELATED"/>
    <property type="match status" value="1"/>
</dbReference>